<comment type="cofactor">
    <cofactor evidence="1">
        <name>Fe cation</name>
        <dbReference type="ChEBI" id="CHEBI:24875"/>
    </cofactor>
</comment>
<reference evidence="8" key="1">
    <citation type="submission" date="2020-05" db="EMBL/GenBank/DDBJ databases">
        <authorList>
            <person name="Zhu T."/>
            <person name="Keshari N."/>
            <person name="Lu X."/>
        </authorList>
    </citation>
    <scope>NUCLEOTIDE SEQUENCE</scope>
    <source>
        <strain evidence="8">NK1-12</strain>
    </source>
</reference>
<keyword evidence="2" id="KW-0001">2Fe-2S</keyword>
<evidence type="ECO:0000256" key="5">
    <source>
        <dbReference type="ARBA" id="ARBA00023004"/>
    </source>
</evidence>
<dbReference type="EMBL" id="CP053586">
    <property type="protein sequence ID" value="WNZ25663.1"/>
    <property type="molecule type" value="Genomic_DNA"/>
</dbReference>
<dbReference type="Pfam" id="PF00848">
    <property type="entry name" value="Ring_hydroxyl_A"/>
    <property type="match status" value="1"/>
</dbReference>
<evidence type="ECO:0000256" key="1">
    <source>
        <dbReference type="ARBA" id="ARBA00001962"/>
    </source>
</evidence>
<evidence type="ECO:0000259" key="7">
    <source>
        <dbReference type="PROSITE" id="PS51296"/>
    </source>
</evidence>
<sequence>MLSQTDCKLPHITAASSQGLPGYCYFSEQILEREYETLWHGSWQLVGREADLANAGDYLTCTVGTQPILLIRSQTGAIKAMHNVCPHRGARLLDGHGHCQQIRCRYHSWSFGYDGALQALPQADCFPNLDRSTVALAPVQVETWGGFVFVHLAADRRFLQESLQEYLAGFGDYLRQYPHAWEELRQVDHWEYEHSVNWKFFVENYLESYHLSTVHARSLKCFDPKQIHTSPDGRHYQIQVGYRSDSETHPSFAGATDSYSYQGFVFPNWMVNTANDNVSIFRVTPLAAERTRFEVLIYQTPAQSELFPYCADQFRLHFDQVLQEDFAAVHLLQASVRSQAYGVLQFADPLEQGIRHFHWNWSQSLQLDAS</sequence>
<dbReference type="PRINTS" id="PR00090">
    <property type="entry name" value="RNGDIOXGNASE"/>
</dbReference>
<keyword evidence="5" id="KW-0408">Iron</keyword>
<dbReference type="CDD" id="cd03469">
    <property type="entry name" value="Rieske_RO_Alpha_N"/>
    <property type="match status" value="1"/>
</dbReference>
<dbReference type="GO" id="GO:0004497">
    <property type="term" value="F:monooxygenase activity"/>
    <property type="evidence" value="ECO:0007669"/>
    <property type="project" value="UniProtKB-ARBA"/>
</dbReference>
<dbReference type="CDD" id="cd00680">
    <property type="entry name" value="RHO_alpha_C"/>
    <property type="match status" value="1"/>
</dbReference>
<dbReference type="Gene3D" id="3.90.380.10">
    <property type="entry name" value="Naphthalene 1,2-dioxygenase Alpha Subunit, Chain A, domain 1"/>
    <property type="match status" value="2"/>
</dbReference>
<dbReference type="GO" id="GO:0051213">
    <property type="term" value="F:dioxygenase activity"/>
    <property type="evidence" value="ECO:0007669"/>
    <property type="project" value="UniProtKB-KW"/>
</dbReference>
<dbReference type="PANTHER" id="PTHR43756:SF5">
    <property type="entry name" value="CHOLINE MONOOXYGENASE, CHLOROPLASTIC"/>
    <property type="match status" value="1"/>
</dbReference>
<keyword evidence="6" id="KW-0411">Iron-sulfur</keyword>
<dbReference type="PROSITE" id="PS51296">
    <property type="entry name" value="RIESKE"/>
    <property type="match status" value="1"/>
</dbReference>
<keyword evidence="8" id="KW-0223">Dioxygenase</keyword>
<dbReference type="SUPFAM" id="SSF55961">
    <property type="entry name" value="Bet v1-like"/>
    <property type="match status" value="1"/>
</dbReference>
<dbReference type="PANTHER" id="PTHR43756">
    <property type="entry name" value="CHOLINE MONOOXYGENASE, CHLOROPLASTIC"/>
    <property type="match status" value="1"/>
</dbReference>
<name>A0AA96WHZ9_9CYAN</name>
<evidence type="ECO:0000256" key="3">
    <source>
        <dbReference type="ARBA" id="ARBA00022723"/>
    </source>
</evidence>
<dbReference type="InterPro" id="IPR001663">
    <property type="entry name" value="Rng_hydr_dOase-A"/>
</dbReference>
<proteinExistence type="predicted"/>
<keyword evidence="4" id="KW-0560">Oxidoreductase</keyword>
<dbReference type="AlphaFoldDB" id="A0AA96WHZ9"/>
<dbReference type="RefSeq" id="WP_316431824.1">
    <property type="nucleotide sequence ID" value="NZ_CP053586.1"/>
</dbReference>
<dbReference type="InterPro" id="IPR015879">
    <property type="entry name" value="Ring_hydroxy_dOase_asu_C_dom"/>
</dbReference>
<protein>
    <submittedName>
        <fullName evidence="8">Aromatic ring-hydroxylating dioxygenase subunit alpha</fullName>
    </submittedName>
</protein>
<keyword evidence="3" id="KW-0479">Metal-binding</keyword>
<dbReference type="InterPro" id="IPR036922">
    <property type="entry name" value="Rieske_2Fe-2S_sf"/>
</dbReference>
<feature type="domain" description="Rieske" evidence="7">
    <location>
        <begin position="43"/>
        <end position="150"/>
    </location>
</feature>
<dbReference type="GO" id="GO:0051537">
    <property type="term" value="F:2 iron, 2 sulfur cluster binding"/>
    <property type="evidence" value="ECO:0007669"/>
    <property type="project" value="UniProtKB-KW"/>
</dbReference>
<evidence type="ECO:0000256" key="6">
    <source>
        <dbReference type="ARBA" id="ARBA00023014"/>
    </source>
</evidence>
<dbReference type="GO" id="GO:0016705">
    <property type="term" value="F:oxidoreductase activity, acting on paired donors, with incorporation or reduction of molecular oxygen"/>
    <property type="evidence" value="ECO:0007669"/>
    <property type="project" value="UniProtKB-ARBA"/>
</dbReference>
<gene>
    <name evidence="8" type="ORF">HJG54_24380</name>
</gene>
<dbReference type="Gene3D" id="2.102.10.10">
    <property type="entry name" value="Rieske [2Fe-2S] iron-sulphur domain"/>
    <property type="match status" value="1"/>
</dbReference>
<evidence type="ECO:0000256" key="2">
    <source>
        <dbReference type="ARBA" id="ARBA00022714"/>
    </source>
</evidence>
<dbReference type="Pfam" id="PF00355">
    <property type="entry name" value="Rieske"/>
    <property type="match status" value="1"/>
</dbReference>
<dbReference type="SUPFAM" id="SSF50022">
    <property type="entry name" value="ISP domain"/>
    <property type="match status" value="1"/>
</dbReference>
<evidence type="ECO:0000256" key="4">
    <source>
        <dbReference type="ARBA" id="ARBA00023002"/>
    </source>
</evidence>
<dbReference type="InterPro" id="IPR017941">
    <property type="entry name" value="Rieske_2Fe-2S"/>
</dbReference>
<evidence type="ECO:0000313" key="8">
    <source>
        <dbReference type="EMBL" id="WNZ25663.1"/>
    </source>
</evidence>
<accession>A0AA96WHZ9</accession>
<organism evidence="8">
    <name type="scientific">Leptolyngbya sp. NK1-12</name>
    <dbReference type="NCBI Taxonomy" id="2547451"/>
    <lineage>
        <taxon>Bacteria</taxon>
        <taxon>Bacillati</taxon>
        <taxon>Cyanobacteriota</taxon>
        <taxon>Cyanophyceae</taxon>
        <taxon>Leptolyngbyales</taxon>
        <taxon>Leptolyngbyaceae</taxon>
        <taxon>Leptolyngbya group</taxon>
        <taxon>Leptolyngbya</taxon>
    </lineage>
</organism>
<dbReference type="GO" id="GO:0005506">
    <property type="term" value="F:iron ion binding"/>
    <property type="evidence" value="ECO:0007669"/>
    <property type="project" value="InterPro"/>
</dbReference>